<feature type="transmembrane region" description="Helical" evidence="1">
    <location>
        <begin position="12"/>
        <end position="33"/>
    </location>
</feature>
<gene>
    <name evidence="2" type="ORF">VC82_3048</name>
</gene>
<name>A0A0D5YXF6_9FLAO</name>
<dbReference type="HOGENOM" id="CLU_1516256_0_0_10"/>
<keyword evidence="1" id="KW-1133">Transmembrane helix</keyword>
<sequence length="177" mass="20367">MESIFTPESYRLVMYIMLFFALVYVVFEVYLNLNELEDDTTNIILLEASKKQFFFVPFALGAIMGHLFLGAKTNILNIESWLAVVLVFGISLVMLAIGFWVPFKKSNLFLTILLVAGLAYGHFIWSQNFREAVFFQSGYTEQVKYWVEPTPSEVGVSLFQELNGCDISLRNRTRKMD</sequence>
<reference evidence="2 3" key="1">
    <citation type="submission" date="2015-03" db="EMBL/GenBank/DDBJ databases">
        <title>Complete genome sequence of Muricauda lutaonensis CC-HSB-11T, isolated from a coastal hot spring.</title>
        <authorList>
            <person name="Kim K.M."/>
        </authorList>
    </citation>
    <scope>NUCLEOTIDE SEQUENCE [LARGE SCALE GENOMIC DNA]</scope>
    <source>
        <strain evidence="2 3">CC-HSB-11</strain>
    </source>
</reference>
<feature type="transmembrane region" description="Helical" evidence="1">
    <location>
        <begin position="53"/>
        <end position="69"/>
    </location>
</feature>
<keyword evidence="1" id="KW-0472">Membrane</keyword>
<feature type="transmembrane region" description="Helical" evidence="1">
    <location>
        <begin position="81"/>
        <end position="101"/>
    </location>
</feature>
<dbReference type="STRING" id="516051.VC82_3048"/>
<evidence type="ECO:0000313" key="3">
    <source>
        <dbReference type="Proteomes" id="UP000032726"/>
    </source>
</evidence>
<protein>
    <submittedName>
        <fullName evidence="2">Uncharacterized protein</fullName>
    </submittedName>
</protein>
<proteinExistence type="predicted"/>
<evidence type="ECO:0000313" key="2">
    <source>
        <dbReference type="EMBL" id="AKA36591.1"/>
    </source>
</evidence>
<dbReference type="EMBL" id="CP011071">
    <property type="protein sequence ID" value="AKA36591.1"/>
    <property type="molecule type" value="Genomic_DNA"/>
</dbReference>
<dbReference type="KEGG" id="mlt:VC82_3048"/>
<keyword evidence="3" id="KW-1185">Reference proteome</keyword>
<dbReference type="RefSeq" id="WP_179944601.1">
    <property type="nucleotide sequence ID" value="NZ_CP011071.1"/>
</dbReference>
<organism evidence="2 3">
    <name type="scientific">Flagellimonas lutaonensis</name>
    <dbReference type="NCBI Taxonomy" id="516051"/>
    <lineage>
        <taxon>Bacteria</taxon>
        <taxon>Pseudomonadati</taxon>
        <taxon>Bacteroidota</taxon>
        <taxon>Flavobacteriia</taxon>
        <taxon>Flavobacteriales</taxon>
        <taxon>Flavobacteriaceae</taxon>
        <taxon>Flagellimonas</taxon>
    </lineage>
</organism>
<keyword evidence="1" id="KW-0812">Transmembrane</keyword>
<evidence type="ECO:0000256" key="1">
    <source>
        <dbReference type="SAM" id="Phobius"/>
    </source>
</evidence>
<dbReference type="AlphaFoldDB" id="A0A0D5YXF6"/>
<accession>A0A0D5YXF6</accession>
<feature type="transmembrane region" description="Helical" evidence="1">
    <location>
        <begin position="107"/>
        <end position="125"/>
    </location>
</feature>
<dbReference type="Proteomes" id="UP000032726">
    <property type="component" value="Chromosome"/>
</dbReference>